<organism evidence="7 8">
    <name type="scientific">Arthrobacter russicus</name>
    <dbReference type="NCBI Taxonomy" id="172040"/>
    <lineage>
        <taxon>Bacteria</taxon>
        <taxon>Bacillati</taxon>
        <taxon>Actinomycetota</taxon>
        <taxon>Actinomycetes</taxon>
        <taxon>Micrococcales</taxon>
        <taxon>Micrococcaceae</taxon>
        <taxon>Arthrobacter</taxon>
    </lineage>
</organism>
<dbReference type="EC" id="1.1.1.95" evidence="7"/>
<keyword evidence="2 4" id="KW-0560">Oxidoreductase</keyword>
<comment type="similarity">
    <text evidence="1 4">Belongs to the D-isomer specific 2-hydroxyacid dehydrogenase family.</text>
</comment>
<protein>
    <submittedName>
        <fullName evidence="7">D-3-phosphoglycerate dehydrogenase</fullName>
        <ecNumber evidence="7">1.1.1.95</ecNumber>
    </submittedName>
</protein>
<accession>A0ABU1J6M3</accession>
<dbReference type="SUPFAM" id="SSF52283">
    <property type="entry name" value="Formate/glycerate dehydrogenase catalytic domain-like"/>
    <property type="match status" value="1"/>
</dbReference>
<dbReference type="PANTHER" id="PTHR42789">
    <property type="entry name" value="D-ISOMER SPECIFIC 2-HYDROXYACID DEHYDROGENASE FAMILY PROTEIN (AFU_ORTHOLOGUE AFUA_6G10090)"/>
    <property type="match status" value="1"/>
</dbReference>
<dbReference type="InterPro" id="IPR006140">
    <property type="entry name" value="D-isomer_DH_NAD-bd"/>
</dbReference>
<proteinExistence type="inferred from homology"/>
<evidence type="ECO:0000259" key="5">
    <source>
        <dbReference type="Pfam" id="PF00389"/>
    </source>
</evidence>
<dbReference type="PANTHER" id="PTHR42789:SF1">
    <property type="entry name" value="D-ISOMER SPECIFIC 2-HYDROXYACID DEHYDROGENASE FAMILY PROTEIN (AFU_ORTHOLOGUE AFUA_6G10090)"/>
    <property type="match status" value="1"/>
</dbReference>
<keyword evidence="8" id="KW-1185">Reference proteome</keyword>
<dbReference type="InterPro" id="IPR036291">
    <property type="entry name" value="NAD(P)-bd_dom_sf"/>
</dbReference>
<feature type="domain" description="D-isomer specific 2-hydroxyacid dehydrogenase NAD-binding" evidence="6">
    <location>
        <begin position="113"/>
        <end position="287"/>
    </location>
</feature>
<reference evidence="7 8" key="1">
    <citation type="submission" date="2023-07" db="EMBL/GenBank/DDBJ databases">
        <title>Sequencing the genomes of 1000 actinobacteria strains.</title>
        <authorList>
            <person name="Klenk H.-P."/>
        </authorList>
    </citation>
    <scope>NUCLEOTIDE SEQUENCE [LARGE SCALE GENOMIC DNA]</scope>
    <source>
        <strain evidence="7 8">DSM 14555</strain>
    </source>
</reference>
<dbReference type="Pfam" id="PF00389">
    <property type="entry name" value="2-Hacid_dh"/>
    <property type="match status" value="1"/>
</dbReference>
<dbReference type="RefSeq" id="WP_309795501.1">
    <property type="nucleotide sequence ID" value="NZ_BAAAHY010000006.1"/>
</dbReference>
<dbReference type="InterPro" id="IPR006139">
    <property type="entry name" value="D-isomer_2_OHA_DH_cat_dom"/>
</dbReference>
<dbReference type="Proteomes" id="UP001185069">
    <property type="component" value="Unassembled WGS sequence"/>
</dbReference>
<evidence type="ECO:0000313" key="7">
    <source>
        <dbReference type="EMBL" id="MDR6268074.1"/>
    </source>
</evidence>
<gene>
    <name evidence="7" type="ORF">JOE69_000312</name>
</gene>
<evidence type="ECO:0000256" key="3">
    <source>
        <dbReference type="ARBA" id="ARBA00023027"/>
    </source>
</evidence>
<dbReference type="Pfam" id="PF02826">
    <property type="entry name" value="2-Hacid_dh_C"/>
    <property type="match status" value="1"/>
</dbReference>
<dbReference type="SUPFAM" id="SSF51735">
    <property type="entry name" value="NAD(P)-binding Rossmann-fold domains"/>
    <property type="match status" value="1"/>
</dbReference>
<keyword evidence="3" id="KW-0520">NAD</keyword>
<evidence type="ECO:0000259" key="6">
    <source>
        <dbReference type="Pfam" id="PF02826"/>
    </source>
</evidence>
<dbReference type="CDD" id="cd12169">
    <property type="entry name" value="PGDH_like_1"/>
    <property type="match status" value="1"/>
</dbReference>
<feature type="domain" description="D-isomer specific 2-hydroxyacid dehydrogenase catalytic" evidence="5">
    <location>
        <begin position="19"/>
        <end position="313"/>
    </location>
</feature>
<comment type="caution">
    <text evidence="7">The sequence shown here is derived from an EMBL/GenBank/DDBJ whole genome shotgun (WGS) entry which is preliminary data.</text>
</comment>
<dbReference type="EMBL" id="JAVDQF010000001">
    <property type="protein sequence ID" value="MDR6268074.1"/>
    <property type="molecule type" value="Genomic_DNA"/>
</dbReference>
<evidence type="ECO:0000256" key="4">
    <source>
        <dbReference type="RuleBase" id="RU003719"/>
    </source>
</evidence>
<dbReference type="InterPro" id="IPR050857">
    <property type="entry name" value="D-2-hydroxyacid_DH"/>
</dbReference>
<evidence type="ECO:0000313" key="8">
    <source>
        <dbReference type="Proteomes" id="UP001185069"/>
    </source>
</evidence>
<evidence type="ECO:0000256" key="1">
    <source>
        <dbReference type="ARBA" id="ARBA00005854"/>
    </source>
</evidence>
<evidence type="ECO:0000256" key="2">
    <source>
        <dbReference type="ARBA" id="ARBA00023002"/>
    </source>
</evidence>
<sequence length="327" mass="34852">MKISILDDYFDTLRGLPCFRKLDAHEVTVWRDHVQDTAALAARLADADALVLIRERTAITADLLAALPKLQLISQRSVYPHVDVAACTDNGVLLCSDLHADTPSYAAAELTWALIMASARQIPQQVNSLRAGNWQTGVGRTLRGQTLGIFGYGRIGKVVAGYGAAFGLQVLVWGSAAARARATADGYPVAADQADFFSQADVLSLHMRAVPATKGIVGAADLARMKPTATLVNTSRAALIQPGALLAALDQGRPGAAAVDVFDAEPLLDPLDPLLSSPKVLATPHIGYVTEEEWDLQFGDIFDQINDYAAGAPSNMINPEVWLGRNA</sequence>
<name>A0ABU1J6M3_9MICC</name>
<dbReference type="Gene3D" id="3.40.50.720">
    <property type="entry name" value="NAD(P)-binding Rossmann-like Domain"/>
    <property type="match status" value="2"/>
</dbReference>
<dbReference type="GO" id="GO:0004617">
    <property type="term" value="F:phosphoglycerate dehydrogenase activity"/>
    <property type="evidence" value="ECO:0007669"/>
    <property type="project" value="UniProtKB-EC"/>
</dbReference>